<organism evidence="1 2">
    <name type="scientific">Enterovibrio norvegicus FF-454</name>
    <dbReference type="NCBI Taxonomy" id="1185651"/>
    <lineage>
        <taxon>Bacteria</taxon>
        <taxon>Pseudomonadati</taxon>
        <taxon>Pseudomonadota</taxon>
        <taxon>Gammaproteobacteria</taxon>
        <taxon>Vibrionales</taxon>
        <taxon>Vibrionaceae</taxon>
        <taxon>Enterovibrio</taxon>
    </lineage>
</organism>
<evidence type="ECO:0000313" key="2">
    <source>
        <dbReference type="Proteomes" id="UP000095039"/>
    </source>
</evidence>
<comment type="caution">
    <text evidence="1">The sequence shown here is derived from an EMBL/GenBank/DDBJ whole genome shotgun (WGS) entry which is preliminary data.</text>
</comment>
<accession>A0A1E5C759</accession>
<evidence type="ECO:0008006" key="3">
    <source>
        <dbReference type="Google" id="ProtNLM"/>
    </source>
</evidence>
<dbReference type="AlphaFoldDB" id="A0A1E5C759"/>
<reference evidence="1 2" key="1">
    <citation type="journal article" date="2012" name="Science">
        <title>Ecological populations of bacteria act as socially cohesive units of antibiotic production and resistance.</title>
        <authorList>
            <person name="Cordero O.X."/>
            <person name="Wildschutte H."/>
            <person name="Kirkup B."/>
            <person name="Proehl S."/>
            <person name="Ngo L."/>
            <person name="Hussain F."/>
            <person name="Le Roux F."/>
            <person name="Mincer T."/>
            <person name="Polz M.F."/>
        </authorList>
    </citation>
    <scope>NUCLEOTIDE SEQUENCE [LARGE SCALE GENOMIC DNA]</scope>
    <source>
        <strain evidence="1 2">FF-454</strain>
    </source>
</reference>
<evidence type="ECO:0000313" key="1">
    <source>
        <dbReference type="EMBL" id="OEE61309.1"/>
    </source>
</evidence>
<name>A0A1E5C759_9GAMM</name>
<protein>
    <recommendedName>
        <fullName evidence="3">DUF4019 domain-containing protein</fullName>
    </recommendedName>
</protein>
<dbReference type="EMBL" id="AJWN02000050">
    <property type="protein sequence ID" value="OEE61309.1"/>
    <property type="molecule type" value="Genomic_DNA"/>
</dbReference>
<keyword evidence="2" id="KW-1185">Reference proteome</keyword>
<gene>
    <name evidence="1" type="ORF">A1OK_21190</name>
</gene>
<proteinExistence type="predicted"/>
<dbReference type="RefSeq" id="WP_016961536.1">
    <property type="nucleotide sequence ID" value="NZ_AJWN02000050.1"/>
</dbReference>
<dbReference type="Proteomes" id="UP000095039">
    <property type="component" value="Unassembled WGS sequence"/>
</dbReference>
<sequence>MIRHVYLLIIFLISNSVIAIEKEELLSYVEEIEATSSLVAFEFMREQQEGDFSNAYKLGCDQFRETTSPFGLRKTFKHLENSAQSVSLAKLQSTHVVISTEYPFGIAQFTLLTEGQKGKYLYHVIGVNVERKCINSSSSRLQVSNVEFK</sequence>